<sequence>MADIVRFNKKQLQGDTVIWDQSGYDQGYYSIDTDDGVQPWEGNSSSTSLSVFPPGYAASSDFAVNQAVIYQEMSCYGAHNYYNDNLFDFESAVILSYYNVNLIPSDYQLFDCLPKHIQILTDDYLNGTTQHLTSDCDADYDINVRLNGISSQQCYGDIGSFEDEGPFEEMCRQNCSIKYGQGLRIIDIANNSGISESLIRNLISRFGPVWVYNSDQTRFQVC</sequence>
<reference evidence="1 2" key="1">
    <citation type="submission" date="2019-03" db="EMBL/GenBank/DDBJ databases">
        <title>Single cell metagenomics reveals metabolic interactions within the superorganism composed of flagellate Streblomastix strix and complex community of Bacteroidetes bacteria on its surface.</title>
        <authorList>
            <person name="Treitli S.C."/>
            <person name="Kolisko M."/>
            <person name="Husnik F."/>
            <person name="Keeling P."/>
            <person name="Hampl V."/>
        </authorList>
    </citation>
    <scope>NUCLEOTIDE SEQUENCE [LARGE SCALE GENOMIC DNA]</scope>
    <source>
        <strain evidence="1">ST1C</strain>
    </source>
</reference>
<evidence type="ECO:0000313" key="1">
    <source>
        <dbReference type="EMBL" id="KAA6366553.1"/>
    </source>
</evidence>
<accession>A0A5J4U8L5</accession>
<protein>
    <submittedName>
        <fullName evidence="1">Uncharacterized protein</fullName>
    </submittedName>
</protein>
<gene>
    <name evidence="1" type="ORF">EZS28_037920</name>
</gene>
<name>A0A5J4U8L5_9EUKA</name>
<dbReference type="Proteomes" id="UP000324800">
    <property type="component" value="Unassembled WGS sequence"/>
</dbReference>
<organism evidence="1 2">
    <name type="scientific">Streblomastix strix</name>
    <dbReference type="NCBI Taxonomy" id="222440"/>
    <lineage>
        <taxon>Eukaryota</taxon>
        <taxon>Metamonada</taxon>
        <taxon>Preaxostyla</taxon>
        <taxon>Oxymonadida</taxon>
        <taxon>Streblomastigidae</taxon>
        <taxon>Streblomastix</taxon>
    </lineage>
</organism>
<proteinExistence type="predicted"/>
<dbReference type="EMBL" id="SNRW01019261">
    <property type="protein sequence ID" value="KAA6366553.1"/>
    <property type="molecule type" value="Genomic_DNA"/>
</dbReference>
<evidence type="ECO:0000313" key="2">
    <source>
        <dbReference type="Proteomes" id="UP000324800"/>
    </source>
</evidence>
<comment type="caution">
    <text evidence="1">The sequence shown here is derived from an EMBL/GenBank/DDBJ whole genome shotgun (WGS) entry which is preliminary data.</text>
</comment>
<dbReference type="AlphaFoldDB" id="A0A5J4U8L5"/>